<reference evidence="8" key="1">
    <citation type="submission" date="2020-02" db="EMBL/GenBank/DDBJ databases">
        <authorList>
            <person name="Nie P."/>
            <person name="Li B."/>
        </authorList>
    </citation>
    <scope>NUCLEOTIDE SEQUENCE</scope>
    <source>
        <tissue evidence="8">Kidney</tissue>
    </source>
</reference>
<evidence type="ECO:0000256" key="7">
    <source>
        <dbReference type="SAM" id="SignalP"/>
    </source>
</evidence>
<dbReference type="PANTHER" id="PTHR11691:SF62">
    <property type="entry name" value="INTERFERON PHI 2-RELATED"/>
    <property type="match status" value="1"/>
</dbReference>
<name>A0A7T3TZ58_CULAL</name>
<sequence>MALWKYIALLSPFLFFSQICSMPTKCILRQTLVKETHSLLENMGGLFPRECLEENIKITFPKSALQSNDSSQNIGVAKAVYKIMEHIDFLFANDSYPESWNQMKVEHFQNIVHRLTGEKKCFMGRTHRPVDDFPARDDALKTFFDKLATLLRDKDHSVCAWEVVRKELLRVLHDILKLKSLKM</sequence>
<dbReference type="AlphaFoldDB" id="A0A7T3TZ58"/>
<accession>A0A7T3TZ58</accession>
<dbReference type="EMBL" id="MT096040">
    <property type="protein sequence ID" value="QPZ44521.1"/>
    <property type="molecule type" value="mRNA"/>
</dbReference>
<keyword evidence="2 6" id="KW-0202">Cytokine</keyword>
<organism evidence="8">
    <name type="scientific">Culter alburnus</name>
    <name type="common">Topmouth culter</name>
    <dbReference type="NCBI Taxonomy" id="194366"/>
    <lineage>
        <taxon>Eukaryota</taxon>
        <taxon>Metazoa</taxon>
        <taxon>Chordata</taxon>
        <taxon>Craniata</taxon>
        <taxon>Vertebrata</taxon>
        <taxon>Euteleostomi</taxon>
        <taxon>Actinopterygii</taxon>
        <taxon>Neopterygii</taxon>
        <taxon>Teleostei</taxon>
        <taxon>Ostariophysi</taxon>
        <taxon>Cypriniformes</taxon>
        <taxon>Xenocyprididae</taxon>
        <taxon>Xenocypridinae</taxon>
        <taxon>Culter</taxon>
    </lineage>
</organism>
<evidence type="ECO:0000256" key="2">
    <source>
        <dbReference type="ARBA" id="ARBA00022514"/>
    </source>
</evidence>
<dbReference type="GO" id="GO:0005126">
    <property type="term" value="F:cytokine receptor binding"/>
    <property type="evidence" value="ECO:0007669"/>
    <property type="project" value="InterPro"/>
</dbReference>
<dbReference type="GO" id="GO:0005125">
    <property type="term" value="F:cytokine activity"/>
    <property type="evidence" value="ECO:0007669"/>
    <property type="project" value="UniProtKB-KW"/>
</dbReference>
<comment type="similarity">
    <text evidence="6">Belongs to the alpha/beta interferon family.</text>
</comment>
<proteinExistence type="evidence at transcript level"/>
<dbReference type="InterPro" id="IPR009079">
    <property type="entry name" value="4_helix_cytokine-like_core"/>
</dbReference>
<evidence type="ECO:0000256" key="5">
    <source>
        <dbReference type="ARBA" id="ARBA00023157"/>
    </source>
</evidence>
<keyword evidence="7" id="KW-0732">Signal</keyword>
<feature type="signal peptide" evidence="7">
    <location>
        <begin position="1"/>
        <end position="21"/>
    </location>
</feature>
<keyword evidence="4 6" id="KW-0051">Antiviral defense</keyword>
<dbReference type="GO" id="GO:0051607">
    <property type="term" value="P:defense response to virus"/>
    <property type="evidence" value="ECO:0007669"/>
    <property type="project" value="UniProtKB-KW"/>
</dbReference>
<dbReference type="SMART" id="SM00076">
    <property type="entry name" value="IFabd"/>
    <property type="match status" value="1"/>
</dbReference>
<dbReference type="PANTHER" id="PTHR11691">
    <property type="entry name" value="TYPE I INTERFERON"/>
    <property type="match status" value="1"/>
</dbReference>
<evidence type="ECO:0000256" key="3">
    <source>
        <dbReference type="ARBA" id="ARBA00022525"/>
    </source>
</evidence>
<evidence type="ECO:0000256" key="1">
    <source>
        <dbReference type="ARBA" id="ARBA00004613"/>
    </source>
</evidence>
<gene>
    <name evidence="8" type="primary">IFNphi2</name>
</gene>
<dbReference type="InterPro" id="IPR000471">
    <property type="entry name" value="Interferon_alpha/beta/delta"/>
</dbReference>
<dbReference type="PRINTS" id="PR00266">
    <property type="entry name" value="INTERFERONAB"/>
</dbReference>
<evidence type="ECO:0000256" key="6">
    <source>
        <dbReference type="RuleBase" id="RU000436"/>
    </source>
</evidence>
<dbReference type="GO" id="GO:0005615">
    <property type="term" value="C:extracellular space"/>
    <property type="evidence" value="ECO:0007669"/>
    <property type="project" value="UniProtKB-KW"/>
</dbReference>
<keyword evidence="3" id="KW-0964">Secreted</keyword>
<keyword evidence="5" id="KW-1015">Disulfide bond</keyword>
<evidence type="ECO:0000313" key="8">
    <source>
        <dbReference type="EMBL" id="QPZ44521.1"/>
    </source>
</evidence>
<dbReference type="Gene3D" id="1.20.1250.10">
    <property type="match status" value="1"/>
</dbReference>
<dbReference type="SUPFAM" id="SSF47266">
    <property type="entry name" value="4-helical cytokines"/>
    <property type="match status" value="1"/>
</dbReference>
<dbReference type="Pfam" id="PF00143">
    <property type="entry name" value="Interferon"/>
    <property type="match status" value="1"/>
</dbReference>
<comment type="subcellular location">
    <subcellularLocation>
        <location evidence="1">Secreted</location>
    </subcellularLocation>
</comment>
<protein>
    <submittedName>
        <fullName evidence="8">Interferon phi 2</fullName>
    </submittedName>
</protein>
<evidence type="ECO:0000256" key="4">
    <source>
        <dbReference type="ARBA" id="ARBA00023118"/>
    </source>
</evidence>
<feature type="chain" id="PRO_5030706734" evidence="7">
    <location>
        <begin position="22"/>
        <end position="183"/>
    </location>
</feature>